<dbReference type="EMBL" id="RBNL01002987">
    <property type="protein sequence ID" value="RML60864.1"/>
    <property type="molecule type" value="Genomic_DNA"/>
</dbReference>
<dbReference type="Gene3D" id="3.40.50.450">
    <property type="match status" value="1"/>
</dbReference>
<dbReference type="InterPro" id="IPR021826">
    <property type="entry name" value="PpnN_C"/>
</dbReference>
<comment type="caution">
    <text evidence="2">The sequence shown here is derived from an EMBL/GenBank/DDBJ whole genome shotgun (WGS) entry which is preliminary data.</text>
</comment>
<proteinExistence type="predicted"/>
<evidence type="ECO:0000259" key="1">
    <source>
        <dbReference type="Pfam" id="PF11892"/>
    </source>
</evidence>
<sequence length="57" mass="6901">MTQGLKEVKQFRRERNDAFHFNWLLKIEESFQHPFDPTHENMAKLQLNHDVPTHELA</sequence>
<gene>
    <name evidence="2" type="ORF">APX70_05413</name>
</gene>
<organism evidence="2 3">
    <name type="scientific">Pseudomonas syringae pv. maculicola</name>
    <dbReference type="NCBI Taxonomy" id="59511"/>
    <lineage>
        <taxon>Bacteria</taxon>
        <taxon>Pseudomonadati</taxon>
        <taxon>Pseudomonadota</taxon>
        <taxon>Gammaproteobacteria</taxon>
        <taxon>Pseudomonadales</taxon>
        <taxon>Pseudomonadaceae</taxon>
        <taxon>Pseudomonas</taxon>
    </lineage>
</organism>
<dbReference type="Pfam" id="PF11892">
    <property type="entry name" value="PpnN_C"/>
    <property type="match status" value="1"/>
</dbReference>
<evidence type="ECO:0000313" key="2">
    <source>
        <dbReference type="EMBL" id="RML60864.1"/>
    </source>
</evidence>
<feature type="domain" description="Pyrimidine/purine nucleotide 5'-monophosphate nucleosidase C-terminal" evidence="1">
    <location>
        <begin position="6"/>
        <end position="57"/>
    </location>
</feature>
<feature type="non-terminal residue" evidence="2">
    <location>
        <position position="57"/>
    </location>
</feature>
<dbReference type="AlphaFoldDB" id="A0A3M2XAQ9"/>
<protein>
    <submittedName>
        <fullName evidence="2">Decarboxylase</fullName>
    </submittedName>
</protein>
<accession>A0A3M2XAQ9</accession>
<reference evidence="2 3" key="1">
    <citation type="submission" date="2018-08" db="EMBL/GenBank/DDBJ databases">
        <title>Recombination of ecologically and evolutionarily significant loci maintains genetic cohesion in the Pseudomonas syringae species complex.</title>
        <authorList>
            <person name="Dillon M."/>
            <person name="Thakur S."/>
            <person name="Almeida R.N.D."/>
            <person name="Weir B.S."/>
            <person name="Guttman D.S."/>
        </authorList>
    </citation>
    <scope>NUCLEOTIDE SEQUENCE [LARGE SCALE GENOMIC DNA]</scope>
    <source>
        <strain evidence="2 3">88_10</strain>
    </source>
</reference>
<dbReference type="Proteomes" id="UP000282378">
    <property type="component" value="Unassembled WGS sequence"/>
</dbReference>
<evidence type="ECO:0000313" key="3">
    <source>
        <dbReference type="Proteomes" id="UP000282378"/>
    </source>
</evidence>
<name>A0A3M2XAQ9_PSEYM</name>